<dbReference type="Proteomes" id="UP001558652">
    <property type="component" value="Unassembled WGS sequence"/>
</dbReference>
<keyword evidence="3" id="KW-1185">Reference proteome</keyword>
<gene>
    <name evidence="2" type="ORF">AAG570_008134</name>
</gene>
<dbReference type="PANTHER" id="PTHR19229">
    <property type="entry name" value="ATP-BINDING CASSETTE TRANSPORTER SUBFAMILY A ABCA"/>
    <property type="match status" value="1"/>
</dbReference>
<sequence>MEEADVLGDRIAIMDHGVLKCYGSSLFLKKHYGTGYILTLILSEKEKMDHVSTLITSIIPEAVIKDIRDTEVSFGLPTSKCSSFSELFSMLESSPNLGIKSFGLSCTTMEDVFLR</sequence>
<comment type="caution">
    <text evidence="2">The sequence shown here is derived from an EMBL/GenBank/DDBJ whole genome shotgun (WGS) entry which is preliminary data.</text>
</comment>
<name>A0ABD0XTX6_9HEMI</name>
<feature type="domain" description="ABCA1-4-like C-terminal R2 regulatory" evidence="1">
    <location>
        <begin position="33"/>
        <end position="102"/>
    </location>
</feature>
<protein>
    <recommendedName>
        <fullName evidence="1">ABCA1-4-like C-terminal R2 regulatory domain-containing protein</fullName>
    </recommendedName>
</protein>
<evidence type="ECO:0000313" key="2">
    <source>
        <dbReference type="EMBL" id="KAL1110606.1"/>
    </source>
</evidence>
<proteinExistence type="predicted"/>
<organism evidence="2 3">
    <name type="scientific">Ranatra chinensis</name>
    <dbReference type="NCBI Taxonomy" id="642074"/>
    <lineage>
        <taxon>Eukaryota</taxon>
        <taxon>Metazoa</taxon>
        <taxon>Ecdysozoa</taxon>
        <taxon>Arthropoda</taxon>
        <taxon>Hexapoda</taxon>
        <taxon>Insecta</taxon>
        <taxon>Pterygota</taxon>
        <taxon>Neoptera</taxon>
        <taxon>Paraneoptera</taxon>
        <taxon>Hemiptera</taxon>
        <taxon>Heteroptera</taxon>
        <taxon>Panheteroptera</taxon>
        <taxon>Nepomorpha</taxon>
        <taxon>Nepidae</taxon>
        <taxon>Ranatrinae</taxon>
        <taxon>Ranatra</taxon>
    </lineage>
</organism>
<reference evidence="2 3" key="1">
    <citation type="submission" date="2024-07" db="EMBL/GenBank/DDBJ databases">
        <title>Chromosome-level genome assembly of the water stick insect Ranatra chinensis (Heteroptera: Nepidae).</title>
        <authorList>
            <person name="Liu X."/>
        </authorList>
    </citation>
    <scope>NUCLEOTIDE SEQUENCE [LARGE SCALE GENOMIC DNA]</scope>
    <source>
        <strain evidence="2">Cailab_2021Rc</strain>
        <tissue evidence="2">Muscle</tissue>
    </source>
</reference>
<dbReference type="EMBL" id="JBFDAA010000022">
    <property type="protein sequence ID" value="KAL1110606.1"/>
    <property type="molecule type" value="Genomic_DNA"/>
</dbReference>
<dbReference type="Pfam" id="PF23321">
    <property type="entry name" value="R1_ABCA1"/>
    <property type="match status" value="1"/>
</dbReference>
<accession>A0ABD0XTX6</accession>
<dbReference type="InterPro" id="IPR026082">
    <property type="entry name" value="ABCA"/>
</dbReference>
<dbReference type="AlphaFoldDB" id="A0ABD0XTX6"/>
<evidence type="ECO:0000259" key="1">
    <source>
        <dbReference type="Pfam" id="PF23321"/>
    </source>
</evidence>
<evidence type="ECO:0000313" key="3">
    <source>
        <dbReference type="Proteomes" id="UP001558652"/>
    </source>
</evidence>
<dbReference type="InterPro" id="IPR056264">
    <property type="entry name" value="R2_ABCA1-4-like"/>
</dbReference>